<evidence type="ECO:0000313" key="1">
    <source>
        <dbReference type="EMBL" id="MBX66582.1"/>
    </source>
</evidence>
<proteinExistence type="predicted"/>
<accession>A0A2P2QHU2</accession>
<protein>
    <submittedName>
        <fullName evidence="1">Uncharacterized protein</fullName>
    </submittedName>
</protein>
<dbReference type="AlphaFoldDB" id="A0A2P2QHU2"/>
<organism evidence="1">
    <name type="scientific">Rhizophora mucronata</name>
    <name type="common">Asiatic mangrove</name>
    <dbReference type="NCBI Taxonomy" id="61149"/>
    <lineage>
        <taxon>Eukaryota</taxon>
        <taxon>Viridiplantae</taxon>
        <taxon>Streptophyta</taxon>
        <taxon>Embryophyta</taxon>
        <taxon>Tracheophyta</taxon>
        <taxon>Spermatophyta</taxon>
        <taxon>Magnoliopsida</taxon>
        <taxon>eudicotyledons</taxon>
        <taxon>Gunneridae</taxon>
        <taxon>Pentapetalae</taxon>
        <taxon>rosids</taxon>
        <taxon>fabids</taxon>
        <taxon>Malpighiales</taxon>
        <taxon>Rhizophoraceae</taxon>
        <taxon>Rhizophora</taxon>
    </lineage>
</organism>
<dbReference type="EMBL" id="GGEC01086098">
    <property type="protein sequence ID" value="MBX66582.1"/>
    <property type="molecule type" value="Transcribed_RNA"/>
</dbReference>
<name>A0A2P2QHU2_RHIMU</name>
<reference evidence="1" key="1">
    <citation type="submission" date="2018-02" db="EMBL/GenBank/DDBJ databases">
        <title>Rhizophora mucronata_Transcriptome.</title>
        <authorList>
            <person name="Meera S.P."/>
            <person name="Sreeshan A."/>
            <person name="Augustine A."/>
        </authorList>
    </citation>
    <scope>NUCLEOTIDE SEQUENCE</scope>
    <source>
        <tissue evidence="1">Leaf</tissue>
    </source>
</reference>
<sequence>MFLKSSDLQKYFVPQTPRLFSIRATSSR</sequence>